<dbReference type="EMBL" id="JMQP01000002">
    <property type="protein sequence ID" value="KIS35664.1"/>
    <property type="molecule type" value="Genomic_DNA"/>
</dbReference>
<evidence type="ECO:0000313" key="1">
    <source>
        <dbReference type="EMBL" id="KIS35664.1"/>
    </source>
</evidence>
<gene>
    <name evidence="1" type="ORF">NTHI1209_01272</name>
</gene>
<organism evidence="1 2">
    <name type="scientific">Haemophilus influenzae</name>
    <dbReference type="NCBI Taxonomy" id="727"/>
    <lineage>
        <taxon>Bacteria</taxon>
        <taxon>Pseudomonadati</taxon>
        <taxon>Pseudomonadota</taxon>
        <taxon>Gammaproteobacteria</taxon>
        <taxon>Pasteurellales</taxon>
        <taxon>Pasteurellaceae</taxon>
        <taxon>Haemophilus</taxon>
    </lineage>
</organism>
<proteinExistence type="predicted"/>
<protein>
    <submittedName>
        <fullName evidence="1">Uncharacterized protein</fullName>
    </submittedName>
</protein>
<dbReference type="AlphaFoldDB" id="A0A158SXS0"/>
<dbReference type="Proteomes" id="UP000050700">
    <property type="component" value="Unassembled WGS sequence"/>
</dbReference>
<comment type="caution">
    <text evidence="1">The sequence shown here is derived from an EMBL/GenBank/DDBJ whole genome shotgun (WGS) entry which is preliminary data.</text>
</comment>
<evidence type="ECO:0000313" key="2">
    <source>
        <dbReference type="Proteomes" id="UP000050700"/>
    </source>
</evidence>
<sequence length="48" mass="5753">MLNNQQSKYVKIKERWIFPPFFISFFHRTFHLNPIDICGIIGDILVSK</sequence>
<accession>A0A158SXS0</accession>
<reference evidence="1 2" key="1">
    <citation type="submission" date="2014-05" db="EMBL/GenBank/DDBJ databases">
        <title>Methylome analysis of the phasevarions of Haemophilus influenzae.</title>
        <authorList>
            <person name="Atack J.M."/>
            <person name="Fox K.L."/>
            <person name="Power P.M."/>
            <person name="Clark T."/>
            <person name="Jurcisek J."/>
            <person name="Korlach J."/>
            <person name="Bakaletz L.O."/>
            <person name="Jennings M.P."/>
        </authorList>
    </citation>
    <scope>NUCLEOTIDE SEQUENCE [LARGE SCALE GENOMIC DNA]</scope>
    <source>
        <strain evidence="1 2">1209</strain>
    </source>
</reference>
<dbReference type="PATRIC" id="fig|727.582.peg.1167"/>
<name>A0A158SXS0_HAEIF</name>